<name>A0A383B0Y2_9ZZZZ</name>
<evidence type="ECO:0000256" key="2">
    <source>
        <dbReference type="SAM" id="MobiDB-lite"/>
    </source>
</evidence>
<evidence type="ECO:0000256" key="1">
    <source>
        <dbReference type="ARBA" id="ARBA00022598"/>
    </source>
</evidence>
<gene>
    <name evidence="4" type="ORF">METZ01_LOCUS465922</name>
</gene>
<dbReference type="GO" id="GO:0005737">
    <property type="term" value="C:cytoplasm"/>
    <property type="evidence" value="ECO:0007669"/>
    <property type="project" value="InterPro"/>
</dbReference>
<dbReference type="GO" id="GO:0009435">
    <property type="term" value="P:NAD+ biosynthetic process"/>
    <property type="evidence" value="ECO:0007669"/>
    <property type="project" value="InterPro"/>
</dbReference>
<evidence type="ECO:0000259" key="3">
    <source>
        <dbReference type="PROSITE" id="PS50263"/>
    </source>
</evidence>
<feature type="domain" description="CN hydrolase" evidence="3">
    <location>
        <begin position="30"/>
        <end position="187"/>
    </location>
</feature>
<dbReference type="InterPro" id="IPR036526">
    <property type="entry name" value="C-N_Hydrolase_sf"/>
</dbReference>
<dbReference type="PANTHER" id="PTHR23090">
    <property type="entry name" value="NH 3 /GLUTAMINE-DEPENDENT NAD + SYNTHETASE"/>
    <property type="match status" value="1"/>
</dbReference>
<organism evidence="4">
    <name type="scientific">marine metagenome</name>
    <dbReference type="NCBI Taxonomy" id="408172"/>
    <lineage>
        <taxon>unclassified sequences</taxon>
        <taxon>metagenomes</taxon>
        <taxon>ecological metagenomes</taxon>
    </lineage>
</organism>
<accession>A0A383B0Y2</accession>
<dbReference type="GO" id="GO:0003952">
    <property type="term" value="F:NAD+ synthase (glutamine-hydrolyzing) activity"/>
    <property type="evidence" value="ECO:0007669"/>
    <property type="project" value="InterPro"/>
</dbReference>
<dbReference type="InterPro" id="IPR003010">
    <property type="entry name" value="C-N_Hydrolase"/>
</dbReference>
<dbReference type="SUPFAM" id="SSF56317">
    <property type="entry name" value="Carbon-nitrogen hydrolase"/>
    <property type="match status" value="1"/>
</dbReference>
<feature type="compositionally biased region" description="Basic residues" evidence="2">
    <location>
        <begin position="1"/>
        <end position="17"/>
    </location>
</feature>
<dbReference type="PANTHER" id="PTHR23090:SF9">
    <property type="entry name" value="GLUTAMINE-DEPENDENT NAD(+) SYNTHETASE"/>
    <property type="match status" value="1"/>
</dbReference>
<dbReference type="EMBL" id="UINC01196173">
    <property type="protein sequence ID" value="SVE13068.1"/>
    <property type="molecule type" value="Genomic_DNA"/>
</dbReference>
<feature type="non-terminal residue" evidence="4">
    <location>
        <position position="187"/>
    </location>
</feature>
<dbReference type="Gene3D" id="3.60.110.10">
    <property type="entry name" value="Carbon-nitrogen hydrolase"/>
    <property type="match status" value="1"/>
</dbReference>
<dbReference type="GO" id="GO:0004359">
    <property type="term" value="F:glutaminase activity"/>
    <property type="evidence" value="ECO:0007669"/>
    <property type="project" value="InterPro"/>
</dbReference>
<feature type="region of interest" description="Disordered" evidence="2">
    <location>
        <begin position="1"/>
        <end position="25"/>
    </location>
</feature>
<evidence type="ECO:0000313" key="4">
    <source>
        <dbReference type="EMBL" id="SVE13068.1"/>
    </source>
</evidence>
<dbReference type="Pfam" id="PF00795">
    <property type="entry name" value="CN_hydrolase"/>
    <property type="match status" value="1"/>
</dbReference>
<dbReference type="PROSITE" id="PS50263">
    <property type="entry name" value="CN_HYDROLASE"/>
    <property type="match status" value="1"/>
</dbReference>
<dbReference type="InterPro" id="IPR003694">
    <property type="entry name" value="NAD_synthase"/>
</dbReference>
<dbReference type="CDD" id="cd07570">
    <property type="entry name" value="GAT_Gln-NAD-synth"/>
    <property type="match status" value="1"/>
</dbReference>
<reference evidence="4" key="1">
    <citation type="submission" date="2018-05" db="EMBL/GenBank/DDBJ databases">
        <authorList>
            <person name="Lanie J.A."/>
            <person name="Ng W.-L."/>
            <person name="Kazmierczak K.M."/>
            <person name="Andrzejewski T.M."/>
            <person name="Davidsen T.M."/>
            <person name="Wayne K.J."/>
            <person name="Tettelin H."/>
            <person name="Glass J.I."/>
            <person name="Rusch D."/>
            <person name="Podicherti R."/>
            <person name="Tsui H.-C.T."/>
            <person name="Winkler M.E."/>
        </authorList>
    </citation>
    <scope>NUCLEOTIDE SEQUENCE</scope>
</reference>
<dbReference type="AlphaFoldDB" id="A0A383B0Y2"/>
<keyword evidence="1" id="KW-0436">Ligase</keyword>
<protein>
    <recommendedName>
        <fullName evidence="3">CN hydrolase domain-containing protein</fullName>
    </recommendedName>
</protein>
<sequence length="187" mass="20610">MPQHKKTKKTSTKRRKGSSSTEKAAGPKRIRIALAQMNAVVGDFKLNIKKAKSALKEAKKYQADLILFPELFLPGYPPEDLLLKKGFVKKNCEALQLVVPHTRGITALLGFAEPDKAGRLYNSAALAANGKMLGSYKKICLPNYGVFDEKRYFTEGSALARFIQGEITFGITVCEDIWFADGPGKTL</sequence>
<proteinExistence type="predicted"/>